<feature type="domain" description="Periplasmic binding protein" evidence="4">
    <location>
        <begin position="51"/>
        <end position="308"/>
    </location>
</feature>
<evidence type="ECO:0000256" key="2">
    <source>
        <dbReference type="ARBA" id="ARBA00007639"/>
    </source>
</evidence>
<keyword evidence="6" id="KW-1185">Reference proteome</keyword>
<sequence>MGKTRTRVFVAGALGLGLALTGCASGQGGDSGDGGDATGEVKVAYLVGHVSDFTKAQLAGVERAGAEQGAAVDLVAAEDSSADGQDKKCQDIVTAKTYDAIVLDAADGQALTICAEEAIAAGIPVVSGWTALGPDPRSTEIQIEGQAGSVVLNPEEYYGQMFDIIVNACEGIDPCKVVSVIGFKGYTPENIRVESWEERVQDHPNIEFVAWGEDAYDAASAVPVATDLLRANPDASVYTGSGDTTTVAVIPVLEELGLIGKVKLIGDGASERGLEAVKNGDMYGTVPLFPNELGYQAGLRAIAAAKGEAIPDPAALNVNELFPELPRIIDQSNADLFTAEW</sequence>
<dbReference type="InterPro" id="IPR050555">
    <property type="entry name" value="Bact_Solute-Bind_Prot2"/>
</dbReference>
<name>A0A916JWI6_9MICO</name>
<evidence type="ECO:0000259" key="4">
    <source>
        <dbReference type="Pfam" id="PF13407"/>
    </source>
</evidence>
<comment type="subcellular location">
    <subcellularLocation>
        <location evidence="1">Cell envelope</location>
    </subcellularLocation>
</comment>
<dbReference type="PROSITE" id="PS51257">
    <property type="entry name" value="PROKAR_LIPOPROTEIN"/>
    <property type="match status" value="1"/>
</dbReference>
<gene>
    <name evidence="5" type="ORF">LEUCIP111803_01299</name>
</gene>
<comment type="caution">
    <text evidence="5">The sequence shown here is derived from an EMBL/GenBank/DDBJ whole genome shotgun (WGS) entry which is preliminary data.</text>
</comment>
<protein>
    <recommendedName>
        <fullName evidence="4">Periplasmic binding protein domain-containing protein</fullName>
    </recommendedName>
</protein>
<dbReference type="Pfam" id="PF13407">
    <property type="entry name" value="Peripla_BP_4"/>
    <property type="match status" value="1"/>
</dbReference>
<dbReference type="EMBL" id="CAJVAP010000012">
    <property type="protein sequence ID" value="CAG7610327.1"/>
    <property type="molecule type" value="Genomic_DNA"/>
</dbReference>
<accession>A0A916JWI6</accession>
<keyword evidence="3" id="KW-0732">Signal</keyword>
<dbReference type="AlphaFoldDB" id="A0A916JWI6"/>
<evidence type="ECO:0000256" key="3">
    <source>
        <dbReference type="SAM" id="SignalP"/>
    </source>
</evidence>
<dbReference type="GO" id="GO:0030246">
    <property type="term" value="F:carbohydrate binding"/>
    <property type="evidence" value="ECO:0007669"/>
    <property type="project" value="TreeGrafter"/>
</dbReference>
<proteinExistence type="inferred from homology"/>
<dbReference type="InterPro" id="IPR025997">
    <property type="entry name" value="SBP_2_dom"/>
</dbReference>
<feature type="signal peptide" evidence="3">
    <location>
        <begin position="1"/>
        <end position="24"/>
    </location>
</feature>
<dbReference type="RefSeq" id="WP_218114918.1">
    <property type="nucleotide sequence ID" value="NZ_CAJVAP010000012.1"/>
</dbReference>
<evidence type="ECO:0000256" key="1">
    <source>
        <dbReference type="ARBA" id="ARBA00004196"/>
    </source>
</evidence>
<evidence type="ECO:0000313" key="6">
    <source>
        <dbReference type="Proteomes" id="UP000693892"/>
    </source>
</evidence>
<organism evidence="5 6">
    <name type="scientific">Leucobacter soli</name>
    <dbReference type="NCBI Taxonomy" id="2812850"/>
    <lineage>
        <taxon>Bacteria</taxon>
        <taxon>Bacillati</taxon>
        <taxon>Actinomycetota</taxon>
        <taxon>Actinomycetes</taxon>
        <taxon>Micrococcales</taxon>
        <taxon>Microbacteriaceae</taxon>
        <taxon>Leucobacter</taxon>
    </lineage>
</organism>
<dbReference type="PANTHER" id="PTHR30036:SF7">
    <property type="entry name" value="ABC TRANSPORTER PERIPLASMIC-BINDING PROTEIN YPHF"/>
    <property type="match status" value="1"/>
</dbReference>
<feature type="chain" id="PRO_5039477931" description="Periplasmic binding protein domain-containing protein" evidence="3">
    <location>
        <begin position="25"/>
        <end position="341"/>
    </location>
</feature>
<comment type="similarity">
    <text evidence="2">Belongs to the bacterial solute-binding protein 2 family.</text>
</comment>
<dbReference type="GO" id="GO:0030288">
    <property type="term" value="C:outer membrane-bounded periplasmic space"/>
    <property type="evidence" value="ECO:0007669"/>
    <property type="project" value="TreeGrafter"/>
</dbReference>
<dbReference type="Proteomes" id="UP000693892">
    <property type="component" value="Unassembled WGS sequence"/>
</dbReference>
<dbReference type="PANTHER" id="PTHR30036">
    <property type="entry name" value="D-XYLOSE-BINDING PERIPLASMIC PROTEIN"/>
    <property type="match status" value="1"/>
</dbReference>
<dbReference type="CDD" id="cd01536">
    <property type="entry name" value="PBP1_ABC_sugar_binding-like"/>
    <property type="match status" value="1"/>
</dbReference>
<evidence type="ECO:0000313" key="5">
    <source>
        <dbReference type="EMBL" id="CAG7610327.1"/>
    </source>
</evidence>
<reference evidence="5" key="1">
    <citation type="submission" date="2021-06" db="EMBL/GenBank/DDBJ databases">
        <authorList>
            <person name="Criscuolo A."/>
        </authorList>
    </citation>
    <scope>NUCLEOTIDE SEQUENCE</scope>
    <source>
        <strain evidence="5">CIP111803</strain>
    </source>
</reference>